<dbReference type="Gene3D" id="2.60.120.10">
    <property type="entry name" value="Jelly Rolls"/>
    <property type="match status" value="1"/>
</dbReference>
<reference evidence="2 3" key="1">
    <citation type="submission" date="2023-02" db="EMBL/GenBank/DDBJ databases">
        <title>Devosia algicola sp. nov., isolated from the phycosphere of marine algae.</title>
        <authorList>
            <person name="Kim J.M."/>
            <person name="Lee J.K."/>
            <person name="Choi B.J."/>
            <person name="Bayburt H."/>
            <person name="Jeon C.O."/>
        </authorList>
    </citation>
    <scope>NUCLEOTIDE SEQUENCE [LARGE SCALE GENOMIC DNA]</scope>
    <source>
        <strain evidence="2 3">G20-9</strain>
    </source>
</reference>
<evidence type="ECO:0000259" key="1">
    <source>
        <dbReference type="Pfam" id="PF06172"/>
    </source>
</evidence>
<sequence>MSQLTAKDVIFTLGLKRHPAGGWYARTFGDGNDQDGPNPTKAIYLLLEDKDGGNWHHVDATEVWNYYTGAPLELTVSDGTTHAPVTLGPDADSGQHSKTVLPRRSWQSARTVGAWTLVGCRVPPGFQFSSFDTTQPAWSSGTD</sequence>
<dbReference type="InterPro" id="IPR011051">
    <property type="entry name" value="RmlC_Cupin_sf"/>
</dbReference>
<keyword evidence="3" id="KW-1185">Reference proteome</keyword>
<dbReference type="PANTHER" id="PTHR33387:SF3">
    <property type="entry name" value="DUF985 DOMAIN-CONTAINING PROTEIN"/>
    <property type="match status" value="1"/>
</dbReference>
<dbReference type="Proteomes" id="UP001220530">
    <property type="component" value="Chromosome"/>
</dbReference>
<dbReference type="InterPro" id="IPR009327">
    <property type="entry name" value="Cupin_DUF985"/>
</dbReference>
<proteinExistence type="predicted"/>
<organism evidence="2 3">
    <name type="scientific">Devosia algicola</name>
    <dbReference type="NCBI Taxonomy" id="3026418"/>
    <lineage>
        <taxon>Bacteria</taxon>
        <taxon>Pseudomonadati</taxon>
        <taxon>Pseudomonadota</taxon>
        <taxon>Alphaproteobacteria</taxon>
        <taxon>Hyphomicrobiales</taxon>
        <taxon>Devosiaceae</taxon>
        <taxon>Devosia</taxon>
    </lineage>
</organism>
<name>A0ABY7YQH1_9HYPH</name>
<dbReference type="PANTHER" id="PTHR33387">
    <property type="entry name" value="RMLC-LIKE JELLY ROLL FOLD PROTEIN"/>
    <property type="match status" value="1"/>
</dbReference>
<dbReference type="InterPro" id="IPR039935">
    <property type="entry name" value="YML079W-like"/>
</dbReference>
<accession>A0ABY7YQH1</accession>
<protein>
    <submittedName>
        <fullName evidence="2">Cupin domain-containing protein</fullName>
    </submittedName>
</protein>
<evidence type="ECO:0000313" key="2">
    <source>
        <dbReference type="EMBL" id="WDR03576.1"/>
    </source>
</evidence>
<dbReference type="InterPro" id="IPR014710">
    <property type="entry name" value="RmlC-like_jellyroll"/>
</dbReference>
<feature type="domain" description="DUF985" evidence="1">
    <location>
        <begin position="8"/>
        <end position="132"/>
    </location>
</feature>
<gene>
    <name evidence="2" type="ORF">PSQ19_05685</name>
</gene>
<evidence type="ECO:0000313" key="3">
    <source>
        <dbReference type="Proteomes" id="UP001220530"/>
    </source>
</evidence>
<dbReference type="EMBL" id="CP118246">
    <property type="protein sequence ID" value="WDR03576.1"/>
    <property type="molecule type" value="Genomic_DNA"/>
</dbReference>
<dbReference type="Pfam" id="PF06172">
    <property type="entry name" value="Cupin_5"/>
    <property type="match status" value="1"/>
</dbReference>
<dbReference type="SUPFAM" id="SSF51182">
    <property type="entry name" value="RmlC-like cupins"/>
    <property type="match status" value="1"/>
</dbReference>
<dbReference type="RefSeq" id="WP_282219967.1">
    <property type="nucleotide sequence ID" value="NZ_CP118246.1"/>
</dbReference>